<dbReference type="Gene3D" id="2.40.30.60">
    <property type="entry name" value="RimM"/>
    <property type="match status" value="1"/>
</dbReference>
<evidence type="ECO:0000256" key="5">
    <source>
        <dbReference type="HAMAP-Rule" id="MF_00014"/>
    </source>
</evidence>
<dbReference type="GeneID" id="78506868"/>
<evidence type="ECO:0000259" key="7">
    <source>
        <dbReference type="Pfam" id="PF24986"/>
    </source>
</evidence>
<evidence type="ECO:0000313" key="9">
    <source>
        <dbReference type="Proteomes" id="UP000215383"/>
    </source>
</evidence>
<dbReference type="InterPro" id="IPR011033">
    <property type="entry name" value="PRC_barrel-like_sf"/>
</dbReference>
<keyword evidence="3 5" id="KW-0698">rRNA processing</keyword>
<dbReference type="PANTHER" id="PTHR33692:SF1">
    <property type="entry name" value="RIBOSOME MATURATION FACTOR RIMM"/>
    <property type="match status" value="1"/>
</dbReference>
<dbReference type="GO" id="GO:0042274">
    <property type="term" value="P:ribosomal small subunit biogenesis"/>
    <property type="evidence" value="ECO:0007669"/>
    <property type="project" value="UniProtKB-UniRule"/>
</dbReference>
<evidence type="ECO:0000256" key="1">
    <source>
        <dbReference type="ARBA" id="ARBA00022490"/>
    </source>
</evidence>
<evidence type="ECO:0000256" key="2">
    <source>
        <dbReference type="ARBA" id="ARBA00022517"/>
    </source>
</evidence>
<dbReference type="AlphaFoldDB" id="A0A239TJN0"/>
<protein>
    <recommendedName>
        <fullName evidence="5">Ribosome maturation factor RimM</fullName>
    </recommendedName>
</protein>
<name>A0A239TJN0_9FIRM</name>
<comment type="similarity">
    <text evidence="5">Belongs to the RimM family.</text>
</comment>
<keyword evidence="1 5" id="KW-0963">Cytoplasm</keyword>
<dbReference type="Proteomes" id="UP000215383">
    <property type="component" value="Chromosome 1"/>
</dbReference>
<dbReference type="EMBL" id="LT906446">
    <property type="protein sequence ID" value="SNU97967.1"/>
    <property type="molecule type" value="Genomic_DNA"/>
</dbReference>
<dbReference type="GO" id="GO:0043022">
    <property type="term" value="F:ribosome binding"/>
    <property type="evidence" value="ECO:0007669"/>
    <property type="project" value="InterPro"/>
</dbReference>
<evidence type="ECO:0000313" key="8">
    <source>
        <dbReference type="EMBL" id="SNU97967.1"/>
    </source>
</evidence>
<comment type="subcellular location">
    <subcellularLocation>
        <location evidence="5">Cytoplasm</location>
    </subcellularLocation>
</comment>
<dbReference type="InterPro" id="IPR036976">
    <property type="entry name" value="RimM_N_sf"/>
</dbReference>
<dbReference type="InterPro" id="IPR056792">
    <property type="entry name" value="PRC_RimM"/>
</dbReference>
<dbReference type="SUPFAM" id="SSF50346">
    <property type="entry name" value="PRC-barrel domain"/>
    <property type="match status" value="1"/>
</dbReference>
<keyword evidence="9" id="KW-1185">Reference proteome</keyword>
<evidence type="ECO:0000256" key="4">
    <source>
        <dbReference type="ARBA" id="ARBA00023186"/>
    </source>
</evidence>
<dbReference type="GO" id="GO:0006364">
    <property type="term" value="P:rRNA processing"/>
    <property type="evidence" value="ECO:0007669"/>
    <property type="project" value="UniProtKB-UniRule"/>
</dbReference>
<comment type="domain">
    <text evidence="5">The PRC barrel domain binds ribosomal protein uS19.</text>
</comment>
<sequence length="169" mass="19295">MKSVTDKKIIIGKFGATHGIRGDIKVYPLTDFPERFNTIKTAYVDDKEIEITKTRYQKNFVVMKIKSVDNREDAMRFTNKLLKINRADAASLNEGEYYAFDIVGLEVINQDDVVLGEITDILKTGSNDVYITKAKDGRQILIPALKKVVTEINIQDGYMKVIWDENQEV</sequence>
<comment type="subunit">
    <text evidence="5">Binds ribosomal protein uS19.</text>
</comment>
<evidence type="ECO:0000256" key="3">
    <source>
        <dbReference type="ARBA" id="ARBA00022552"/>
    </source>
</evidence>
<keyword evidence="2 5" id="KW-0690">Ribosome biogenesis</keyword>
<dbReference type="Pfam" id="PF01782">
    <property type="entry name" value="RimM"/>
    <property type="match status" value="1"/>
</dbReference>
<dbReference type="PANTHER" id="PTHR33692">
    <property type="entry name" value="RIBOSOME MATURATION FACTOR RIMM"/>
    <property type="match status" value="1"/>
</dbReference>
<dbReference type="HAMAP" id="MF_00014">
    <property type="entry name" value="Ribosome_mat_RimM"/>
    <property type="match status" value="1"/>
</dbReference>
<organism evidence="8 9">
    <name type="scientific">Megamonas hypermegale</name>
    <dbReference type="NCBI Taxonomy" id="158847"/>
    <lineage>
        <taxon>Bacteria</taxon>
        <taxon>Bacillati</taxon>
        <taxon>Bacillota</taxon>
        <taxon>Negativicutes</taxon>
        <taxon>Selenomonadales</taxon>
        <taxon>Selenomonadaceae</taxon>
        <taxon>Megamonas</taxon>
    </lineage>
</organism>
<accession>A0A239TJN0</accession>
<comment type="function">
    <text evidence="5">An accessory protein needed during the final step in the assembly of 30S ribosomal subunit, possibly for assembly of the head region. Essential for efficient processing of 16S rRNA. May be needed both before and after RbfA during the maturation of 16S rRNA. It has affinity for free ribosomal 30S subunits but not for 70S ribosomes.</text>
</comment>
<dbReference type="GO" id="GO:0005737">
    <property type="term" value="C:cytoplasm"/>
    <property type="evidence" value="ECO:0007669"/>
    <property type="project" value="UniProtKB-SubCell"/>
</dbReference>
<proteinExistence type="inferred from homology"/>
<feature type="domain" description="Ribosome maturation factor RimM PRC barrel" evidence="7">
    <location>
        <begin position="100"/>
        <end position="164"/>
    </location>
</feature>
<evidence type="ECO:0000259" key="6">
    <source>
        <dbReference type="Pfam" id="PF01782"/>
    </source>
</evidence>
<dbReference type="eggNOG" id="COG0806">
    <property type="taxonomic scope" value="Bacteria"/>
</dbReference>
<dbReference type="RefSeq" id="WP_027890701.1">
    <property type="nucleotide sequence ID" value="NZ_LT906446.1"/>
</dbReference>
<dbReference type="Pfam" id="PF24986">
    <property type="entry name" value="PRC_RimM"/>
    <property type="match status" value="1"/>
</dbReference>
<dbReference type="SUPFAM" id="SSF50447">
    <property type="entry name" value="Translation proteins"/>
    <property type="match status" value="1"/>
</dbReference>
<dbReference type="InterPro" id="IPR002676">
    <property type="entry name" value="RimM_N"/>
</dbReference>
<dbReference type="InterPro" id="IPR009000">
    <property type="entry name" value="Transl_B-barrel_sf"/>
</dbReference>
<dbReference type="GO" id="GO:0005840">
    <property type="term" value="C:ribosome"/>
    <property type="evidence" value="ECO:0007669"/>
    <property type="project" value="InterPro"/>
</dbReference>
<dbReference type="Gene3D" id="2.30.30.240">
    <property type="entry name" value="PRC-barrel domain"/>
    <property type="match status" value="1"/>
</dbReference>
<reference evidence="8 9" key="1">
    <citation type="submission" date="2017-06" db="EMBL/GenBank/DDBJ databases">
        <authorList>
            <consortium name="Pathogen Informatics"/>
        </authorList>
    </citation>
    <scope>NUCLEOTIDE SEQUENCE [LARGE SCALE GENOMIC DNA]</scope>
    <source>
        <strain evidence="8 9">NCTC10570</strain>
    </source>
</reference>
<keyword evidence="4 5" id="KW-0143">Chaperone</keyword>
<dbReference type="InterPro" id="IPR011961">
    <property type="entry name" value="RimM"/>
</dbReference>
<dbReference type="NCBIfam" id="TIGR02273">
    <property type="entry name" value="16S_RimM"/>
    <property type="match status" value="1"/>
</dbReference>
<feature type="domain" description="RimM N-terminal" evidence="6">
    <location>
        <begin position="11"/>
        <end position="87"/>
    </location>
</feature>
<gene>
    <name evidence="5 8" type="primary">rimM</name>
    <name evidence="8" type="ORF">SAMEA4364220_00848</name>
</gene>